<dbReference type="Proteomes" id="UP000662888">
    <property type="component" value="Chromosome"/>
</dbReference>
<evidence type="ECO:0000313" key="12">
    <source>
        <dbReference type="Proteomes" id="UP000662888"/>
    </source>
</evidence>
<keyword evidence="9" id="KW-0812">Transmembrane</keyword>
<evidence type="ECO:0000256" key="5">
    <source>
        <dbReference type="ARBA" id="ARBA00022777"/>
    </source>
</evidence>
<dbReference type="SUPFAM" id="SSF56112">
    <property type="entry name" value="Protein kinase-like (PK-like)"/>
    <property type="match status" value="1"/>
</dbReference>
<feature type="domain" description="Protein kinase" evidence="10">
    <location>
        <begin position="21"/>
        <end position="293"/>
    </location>
</feature>
<dbReference type="EC" id="2.7.11.1" evidence="2"/>
<proteinExistence type="inferred from homology"/>
<keyword evidence="12" id="KW-1185">Reference proteome</keyword>
<dbReference type="PROSITE" id="PS00107">
    <property type="entry name" value="PROTEIN_KINASE_ATP"/>
    <property type="match status" value="1"/>
</dbReference>
<keyword evidence="6 7" id="KW-0067">ATP-binding</keyword>
<evidence type="ECO:0000256" key="6">
    <source>
        <dbReference type="ARBA" id="ARBA00022840"/>
    </source>
</evidence>
<gene>
    <name evidence="11" type="ORF">IV454_18195</name>
</gene>
<feature type="binding site" evidence="7">
    <location>
        <position position="50"/>
    </location>
    <ligand>
        <name>ATP</name>
        <dbReference type="ChEBI" id="CHEBI:30616"/>
    </ligand>
</feature>
<dbReference type="PROSITE" id="PS00109">
    <property type="entry name" value="PROTEIN_KINASE_TYR"/>
    <property type="match status" value="1"/>
</dbReference>
<name>A0AA48W609_9BURK</name>
<reference evidence="11 12" key="1">
    <citation type="submission" date="2020-11" db="EMBL/GenBank/DDBJ databases">
        <authorList>
            <person name="Sun Q."/>
        </authorList>
    </citation>
    <scope>NUCLEOTIDE SEQUENCE [LARGE SCALE GENOMIC DNA]</scope>
    <source>
        <strain evidence="11 12">P8398</strain>
    </source>
</reference>
<dbReference type="InterPro" id="IPR013229">
    <property type="entry name" value="PEGA"/>
</dbReference>
<keyword evidence="9" id="KW-1133">Transmembrane helix</keyword>
<dbReference type="InterPro" id="IPR050660">
    <property type="entry name" value="NEK_Ser/Thr_kinase"/>
</dbReference>
<keyword evidence="3" id="KW-0808">Transferase</keyword>
<dbReference type="Gene3D" id="1.10.510.10">
    <property type="entry name" value="Transferase(Phosphotransferase) domain 1"/>
    <property type="match status" value="1"/>
</dbReference>
<feature type="compositionally biased region" description="Basic and acidic residues" evidence="8">
    <location>
        <begin position="368"/>
        <end position="377"/>
    </location>
</feature>
<dbReference type="InterPro" id="IPR008266">
    <property type="entry name" value="Tyr_kinase_AS"/>
</dbReference>
<organism evidence="11 12">
    <name type="scientific">Massilia antarctica</name>
    <dbReference type="NCBI Taxonomy" id="2765360"/>
    <lineage>
        <taxon>Bacteria</taxon>
        <taxon>Pseudomonadati</taxon>
        <taxon>Pseudomonadota</taxon>
        <taxon>Betaproteobacteria</taxon>
        <taxon>Burkholderiales</taxon>
        <taxon>Oxalobacteraceae</taxon>
        <taxon>Telluria group</taxon>
        <taxon>Massilia</taxon>
    </lineage>
</organism>
<dbReference type="GO" id="GO:0016301">
    <property type="term" value="F:kinase activity"/>
    <property type="evidence" value="ECO:0007669"/>
    <property type="project" value="UniProtKB-KW"/>
</dbReference>
<dbReference type="PANTHER" id="PTHR43671">
    <property type="entry name" value="SERINE/THREONINE-PROTEIN KINASE NEK"/>
    <property type="match status" value="1"/>
</dbReference>
<dbReference type="EMBL" id="CP065053">
    <property type="protein sequence ID" value="QPI47531.1"/>
    <property type="molecule type" value="Genomic_DNA"/>
</dbReference>
<dbReference type="PROSITE" id="PS50011">
    <property type="entry name" value="PROTEIN_KINASE_DOM"/>
    <property type="match status" value="1"/>
</dbReference>
<dbReference type="RefSeq" id="WP_206087226.1">
    <property type="nucleotide sequence ID" value="NZ_CP065053.1"/>
</dbReference>
<evidence type="ECO:0000256" key="9">
    <source>
        <dbReference type="SAM" id="Phobius"/>
    </source>
</evidence>
<evidence type="ECO:0000256" key="2">
    <source>
        <dbReference type="ARBA" id="ARBA00012513"/>
    </source>
</evidence>
<dbReference type="Pfam" id="PF00069">
    <property type="entry name" value="Pkinase"/>
    <property type="match status" value="1"/>
</dbReference>
<dbReference type="InterPro" id="IPR000719">
    <property type="entry name" value="Prot_kinase_dom"/>
</dbReference>
<evidence type="ECO:0000256" key="8">
    <source>
        <dbReference type="SAM" id="MobiDB-lite"/>
    </source>
</evidence>
<dbReference type="InterPro" id="IPR017441">
    <property type="entry name" value="Protein_kinase_ATP_BS"/>
</dbReference>
<evidence type="ECO:0000259" key="10">
    <source>
        <dbReference type="PROSITE" id="PS50011"/>
    </source>
</evidence>
<feature type="transmembrane region" description="Helical" evidence="9">
    <location>
        <begin position="390"/>
        <end position="412"/>
    </location>
</feature>
<dbReference type="PANTHER" id="PTHR43671:SF13">
    <property type="entry name" value="SERINE_THREONINE-PROTEIN KINASE NEK2"/>
    <property type="match status" value="1"/>
</dbReference>
<evidence type="ECO:0000256" key="7">
    <source>
        <dbReference type="PROSITE-ProRule" id="PRU10141"/>
    </source>
</evidence>
<feature type="region of interest" description="Disordered" evidence="8">
    <location>
        <begin position="327"/>
        <end position="389"/>
    </location>
</feature>
<evidence type="ECO:0000256" key="3">
    <source>
        <dbReference type="ARBA" id="ARBA00022679"/>
    </source>
</evidence>
<accession>A0AA48W609</accession>
<dbReference type="CDD" id="cd14014">
    <property type="entry name" value="STKc_PknB_like"/>
    <property type="match status" value="1"/>
</dbReference>
<protein>
    <recommendedName>
        <fullName evidence="2">non-specific serine/threonine protein kinase</fullName>
        <ecNumber evidence="2">2.7.11.1</ecNumber>
    </recommendedName>
</protein>
<dbReference type="Pfam" id="PF08308">
    <property type="entry name" value="PEGA"/>
    <property type="match status" value="1"/>
</dbReference>
<dbReference type="InterPro" id="IPR011009">
    <property type="entry name" value="Kinase-like_dom_sf"/>
</dbReference>
<sequence length="560" mass="59448">MNAHAPGSENCLPIGTRLADFEITGVLGEGGFGIVYMAFDHSLQRSVALKEYMPGVLATRASDHSIMVRAERHQETFNVGLKSFINEARFLAQFDHPSLVKVHRFWEQNRTAYTAMQYYDGRTIKDIVTQSPELVTEVWCKKVMKQILDALEMLYTMKILHRDVSPDNIIVQESGDAVLLDFGSARQIIGDRTRGLTVILKPGYAPVEQYAGDASLDQGPYTDIYALAAVMFFAIVKEPPATSIARMVRDPVKPLAERGLPGYSQEFLAAIDKGLAVLAQDRPQTIDAFRDLLGIEAGGEAPRARPTGPAQRFATLDRLPDAAAGAAAAAPAAAAQQSPATGPVKPNLSKPASGAPRPDGQARSSRRPKPETAEKPVKPAKPARKGLPPWTGIAASGVVMVAAIAVGLYSLLSKPSDTIMVAPPQQPPAVADASALPPPAAQTPVAAVATPAEAPVAADNASAAVPAPAEAVAAADVLADPAADAAPETFNYKLSIKPWGTIYVDGKEAGVTPPLKKLTLPAGKHKIRIANPGFQDFLLSIDASKNKSHTIEHDFTAQPK</sequence>
<keyword evidence="9" id="KW-0472">Membrane</keyword>
<comment type="similarity">
    <text evidence="1">Belongs to the protein kinase superfamily. NEK Ser/Thr protein kinase family. NIMA subfamily.</text>
</comment>
<evidence type="ECO:0000313" key="11">
    <source>
        <dbReference type="EMBL" id="QPI47531.1"/>
    </source>
</evidence>
<keyword evidence="5 11" id="KW-0418">Kinase</keyword>
<keyword evidence="4 7" id="KW-0547">Nucleotide-binding</keyword>
<evidence type="ECO:0000256" key="1">
    <source>
        <dbReference type="ARBA" id="ARBA00010886"/>
    </source>
</evidence>
<evidence type="ECO:0000256" key="4">
    <source>
        <dbReference type="ARBA" id="ARBA00022741"/>
    </source>
</evidence>